<protein>
    <submittedName>
        <fullName evidence="2">Uncharacterized protein</fullName>
    </submittedName>
</protein>
<dbReference type="EMBL" id="CP001738">
    <property type="protein sequence ID" value="ACY99536.1"/>
    <property type="molecule type" value="Genomic_DNA"/>
</dbReference>
<evidence type="ECO:0000256" key="1">
    <source>
        <dbReference type="SAM" id="Phobius"/>
    </source>
</evidence>
<evidence type="ECO:0000313" key="2">
    <source>
        <dbReference type="EMBL" id="ACY99536.1"/>
    </source>
</evidence>
<keyword evidence="1" id="KW-0812">Transmembrane</keyword>
<dbReference type="RefSeq" id="WP_012854320.1">
    <property type="nucleotide sequence ID" value="NC_013510.1"/>
</dbReference>
<keyword evidence="1" id="KW-1133">Transmembrane helix</keyword>
<name>D1AEZ2_THECD</name>
<reference evidence="2 3" key="1">
    <citation type="journal article" date="2011" name="Stand. Genomic Sci.">
        <title>Complete genome sequence of Thermomonospora curvata type strain (B9).</title>
        <authorList>
            <person name="Chertkov O."/>
            <person name="Sikorski J."/>
            <person name="Nolan M."/>
            <person name="Lapidus A."/>
            <person name="Lucas S."/>
            <person name="Del Rio T.G."/>
            <person name="Tice H."/>
            <person name="Cheng J.F."/>
            <person name="Goodwin L."/>
            <person name="Pitluck S."/>
            <person name="Liolios K."/>
            <person name="Ivanova N."/>
            <person name="Mavromatis K."/>
            <person name="Mikhailova N."/>
            <person name="Ovchinnikova G."/>
            <person name="Pati A."/>
            <person name="Chen A."/>
            <person name="Palaniappan K."/>
            <person name="Djao O.D."/>
            <person name="Land M."/>
            <person name="Hauser L."/>
            <person name="Chang Y.J."/>
            <person name="Jeffries C.D."/>
            <person name="Brettin T."/>
            <person name="Han C."/>
            <person name="Detter J.C."/>
            <person name="Rohde M."/>
            <person name="Goker M."/>
            <person name="Woyke T."/>
            <person name="Bristow J."/>
            <person name="Eisen J.A."/>
            <person name="Markowitz V."/>
            <person name="Hugenholtz P."/>
            <person name="Klenk H.P."/>
            <person name="Kyrpides N.C."/>
        </authorList>
    </citation>
    <scope>NUCLEOTIDE SEQUENCE [LARGE SCALE GENOMIC DNA]</scope>
    <source>
        <strain evidence="3">ATCC 19995 / DSM 43183 / JCM 3096 / KCTC 9072 / NBRC 15933 / NCIMB 10081 / Henssen B9</strain>
    </source>
</reference>
<keyword evidence="1" id="KW-0472">Membrane</keyword>
<sequence length="62" mass="6801">MSCDHMICGRCSHPVSEGRCRSCRQFRDELHGYGVVVPSTMLLAVLLLLLALALTLRLSTLG</sequence>
<organism evidence="2 3">
    <name type="scientific">Thermomonospora curvata (strain ATCC 19995 / DSM 43183 / JCM 3096 / KCTC 9072 / NBRC 15933 / NCIMB 10081 / Henssen B9)</name>
    <dbReference type="NCBI Taxonomy" id="471852"/>
    <lineage>
        <taxon>Bacteria</taxon>
        <taxon>Bacillati</taxon>
        <taxon>Actinomycetota</taxon>
        <taxon>Actinomycetes</taxon>
        <taxon>Streptosporangiales</taxon>
        <taxon>Thermomonosporaceae</taxon>
        <taxon>Thermomonospora</taxon>
    </lineage>
</organism>
<dbReference type="OrthoDB" id="4351019at2"/>
<dbReference type="AlphaFoldDB" id="D1AEZ2"/>
<accession>D1AEZ2</accession>
<proteinExistence type="predicted"/>
<dbReference type="KEGG" id="tcu:Tcur_4007"/>
<feature type="transmembrane region" description="Helical" evidence="1">
    <location>
        <begin position="35"/>
        <end position="56"/>
    </location>
</feature>
<dbReference type="Proteomes" id="UP000001918">
    <property type="component" value="Chromosome"/>
</dbReference>
<keyword evidence="3" id="KW-1185">Reference proteome</keyword>
<dbReference type="STRING" id="471852.Tcur_4007"/>
<gene>
    <name evidence="2" type="ordered locus">Tcur_4007</name>
</gene>
<evidence type="ECO:0000313" key="3">
    <source>
        <dbReference type="Proteomes" id="UP000001918"/>
    </source>
</evidence>
<dbReference type="HOGENOM" id="CLU_207336_0_0_11"/>